<proteinExistence type="predicted"/>
<dbReference type="EMBL" id="BQNB010008926">
    <property type="protein sequence ID" value="GJS56298.1"/>
    <property type="molecule type" value="Genomic_DNA"/>
</dbReference>
<evidence type="ECO:0000313" key="3">
    <source>
        <dbReference type="Proteomes" id="UP001151760"/>
    </source>
</evidence>
<sequence length="381" mass="41815">MEVAQLRTWVASLEAIKSSIRGEVASAKEHKGLLEQERSALNLKVRELLTSSVGLREKLETYEGSMKQLEEFQDNLMKPLEARLAEIDADFTRCCMHFQDSFHPHLLNVIAGRRWLLAHGMRLLMAKCLNSSEYMEALGNAFGRAIEKGMQEGLAAGIEHGQAGRCLNDLEAYNPSAEDDFNSAVQALRSLDFPLLQELSAKRDASTLDVMDLLRLDDVVAEVLGMTGLQPDVSQLMVPVCRKQDQVVVGSQTLSVALDICHGRVRKMERNLTERLPILKDVFTSIDHPLSVEALTVLPETFIEPPVAAPATNVLSTVVIRPTPDSFLSVEDYENPHLADAVPGGVIPEPRGEGKVEGSNDADVGDLVLSQLEGEARDAVL</sequence>
<protein>
    <recommendedName>
        <fullName evidence="4">Transposase (Putative), gypsy type</fullName>
    </recommendedName>
</protein>
<evidence type="ECO:0008006" key="4">
    <source>
        <dbReference type="Google" id="ProtNLM"/>
    </source>
</evidence>
<accession>A0ABQ4WU12</accession>
<name>A0ABQ4WU12_9ASTR</name>
<keyword evidence="3" id="KW-1185">Reference proteome</keyword>
<dbReference type="Proteomes" id="UP001151760">
    <property type="component" value="Unassembled WGS sequence"/>
</dbReference>
<reference evidence="2" key="2">
    <citation type="submission" date="2022-01" db="EMBL/GenBank/DDBJ databases">
        <authorList>
            <person name="Yamashiro T."/>
            <person name="Shiraishi A."/>
            <person name="Satake H."/>
            <person name="Nakayama K."/>
        </authorList>
    </citation>
    <scope>NUCLEOTIDE SEQUENCE</scope>
</reference>
<reference evidence="2" key="1">
    <citation type="journal article" date="2022" name="Int. J. Mol. Sci.">
        <title>Draft Genome of Tanacetum Coccineum: Genomic Comparison of Closely Related Tanacetum-Family Plants.</title>
        <authorList>
            <person name="Yamashiro T."/>
            <person name="Shiraishi A."/>
            <person name="Nakayama K."/>
            <person name="Satake H."/>
        </authorList>
    </citation>
    <scope>NUCLEOTIDE SEQUENCE</scope>
</reference>
<evidence type="ECO:0000256" key="1">
    <source>
        <dbReference type="SAM" id="MobiDB-lite"/>
    </source>
</evidence>
<evidence type="ECO:0000313" key="2">
    <source>
        <dbReference type="EMBL" id="GJS56298.1"/>
    </source>
</evidence>
<organism evidence="2 3">
    <name type="scientific">Tanacetum coccineum</name>
    <dbReference type="NCBI Taxonomy" id="301880"/>
    <lineage>
        <taxon>Eukaryota</taxon>
        <taxon>Viridiplantae</taxon>
        <taxon>Streptophyta</taxon>
        <taxon>Embryophyta</taxon>
        <taxon>Tracheophyta</taxon>
        <taxon>Spermatophyta</taxon>
        <taxon>Magnoliopsida</taxon>
        <taxon>eudicotyledons</taxon>
        <taxon>Gunneridae</taxon>
        <taxon>Pentapetalae</taxon>
        <taxon>asterids</taxon>
        <taxon>campanulids</taxon>
        <taxon>Asterales</taxon>
        <taxon>Asteraceae</taxon>
        <taxon>Asteroideae</taxon>
        <taxon>Anthemideae</taxon>
        <taxon>Anthemidinae</taxon>
        <taxon>Tanacetum</taxon>
    </lineage>
</organism>
<feature type="region of interest" description="Disordered" evidence="1">
    <location>
        <begin position="343"/>
        <end position="363"/>
    </location>
</feature>
<gene>
    <name evidence="2" type="ORF">Tco_0629660</name>
</gene>
<comment type="caution">
    <text evidence="2">The sequence shown here is derived from an EMBL/GenBank/DDBJ whole genome shotgun (WGS) entry which is preliminary data.</text>
</comment>